<evidence type="ECO:0000313" key="3">
    <source>
        <dbReference type="Proteomes" id="UP000284706"/>
    </source>
</evidence>
<protein>
    <submittedName>
        <fullName evidence="2">Uncharacterized protein</fullName>
    </submittedName>
</protein>
<dbReference type="Proteomes" id="UP000284706">
    <property type="component" value="Unassembled WGS sequence"/>
</dbReference>
<dbReference type="InParanoid" id="A0A409VYW4"/>
<keyword evidence="3" id="KW-1185">Reference proteome</keyword>
<feature type="compositionally biased region" description="Low complexity" evidence="1">
    <location>
        <begin position="179"/>
        <end position="221"/>
    </location>
</feature>
<accession>A0A409VYW4</accession>
<organism evidence="2 3">
    <name type="scientific">Gymnopilus dilepis</name>
    <dbReference type="NCBI Taxonomy" id="231916"/>
    <lineage>
        <taxon>Eukaryota</taxon>
        <taxon>Fungi</taxon>
        <taxon>Dikarya</taxon>
        <taxon>Basidiomycota</taxon>
        <taxon>Agaricomycotina</taxon>
        <taxon>Agaricomycetes</taxon>
        <taxon>Agaricomycetidae</taxon>
        <taxon>Agaricales</taxon>
        <taxon>Agaricineae</taxon>
        <taxon>Hymenogastraceae</taxon>
        <taxon>Gymnopilus</taxon>
    </lineage>
</organism>
<feature type="region of interest" description="Disordered" evidence="1">
    <location>
        <begin position="111"/>
        <end position="224"/>
    </location>
</feature>
<name>A0A409VYW4_9AGAR</name>
<proteinExistence type="predicted"/>
<reference evidence="2 3" key="1">
    <citation type="journal article" date="2018" name="Evol. Lett.">
        <title>Horizontal gene cluster transfer increased hallucinogenic mushroom diversity.</title>
        <authorList>
            <person name="Reynolds H.T."/>
            <person name="Vijayakumar V."/>
            <person name="Gluck-Thaler E."/>
            <person name="Korotkin H.B."/>
            <person name="Matheny P.B."/>
            <person name="Slot J.C."/>
        </authorList>
    </citation>
    <scope>NUCLEOTIDE SEQUENCE [LARGE SCALE GENOMIC DNA]</scope>
    <source>
        <strain evidence="2 3">SRW20</strain>
    </source>
</reference>
<feature type="compositionally biased region" description="Polar residues" evidence="1">
    <location>
        <begin position="258"/>
        <end position="267"/>
    </location>
</feature>
<feature type="compositionally biased region" description="Polar residues" evidence="1">
    <location>
        <begin position="113"/>
        <end position="122"/>
    </location>
</feature>
<feature type="region of interest" description="Disordered" evidence="1">
    <location>
        <begin position="242"/>
        <end position="275"/>
    </location>
</feature>
<feature type="compositionally biased region" description="Polar residues" evidence="1">
    <location>
        <begin position="136"/>
        <end position="148"/>
    </location>
</feature>
<sequence>MIRLKAPQPSPTSLPVQSESTVLQPAIRINAEIILIEDIKPLPTPPNSVAHGCVDPFRLLLSNTGRENQRPRPNYFAGAFRTERTTVKDFTSKGISDDDVKKAYDAWVGRSSKAPTKSSTTRKSPKEVARPLSRPNAISRQASTSRPFAQSPLAGPPINAPRIPSSVTGSLLQIQQPVRSQQSISRTASSSSSRCATPQTHPSSQWLPQPLPVPSSQLQPPAGTRSIYQHIPPASNILPATQFPHNLNFSPQWRPAPSNDTSSNATYPNKRFRAA</sequence>
<evidence type="ECO:0000313" key="2">
    <source>
        <dbReference type="EMBL" id="PPQ71430.1"/>
    </source>
</evidence>
<gene>
    <name evidence="2" type="ORF">CVT26_011130</name>
</gene>
<feature type="compositionally biased region" description="Polar residues" evidence="1">
    <location>
        <begin position="165"/>
        <end position="178"/>
    </location>
</feature>
<comment type="caution">
    <text evidence="2">The sequence shown here is derived from an EMBL/GenBank/DDBJ whole genome shotgun (WGS) entry which is preliminary data.</text>
</comment>
<dbReference type="EMBL" id="NHYE01005503">
    <property type="protein sequence ID" value="PPQ71430.1"/>
    <property type="molecule type" value="Genomic_DNA"/>
</dbReference>
<dbReference type="AlphaFoldDB" id="A0A409VYW4"/>
<evidence type="ECO:0000256" key="1">
    <source>
        <dbReference type="SAM" id="MobiDB-lite"/>
    </source>
</evidence>